<evidence type="ECO:0000313" key="2">
    <source>
        <dbReference type="EMBL" id="KAG5673399.1"/>
    </source>
</evidence>
<feature type="region of interest" description="Disordered" evidence="1">
    <location>
        <begin position="1"/>
        <end position="155"/>
    </location>
</feature>
<feature type="compositionally biased region" description="Low complexity" evidence="1">
    <location>
        <begin position="87"/>
        <end position="101"/>
    </location>
</feature>
<accession>A0A9J6BU31</accession>
<dbReference type="AlphaFoldDB" id="A0A9J6BU31"/>
<keyword evidence="3" id="KW-1185">Reference proteome</keyword>
<name>A0A9J6BU31_POLVA</name>
<feature type="compositionally biased region" description="Basic and acidic residues" evidence="1">
    <location>
        <begin position="1"/>
        <end position="15"/>
    </location>
</feature>
<evidence type="ECO:0000313" key="3">
    <source>
        <dbReference type="Proteomes" id="UP001107558"/>
    </source>
</evidence>
<dbReference type="EMBL" id="JADBJN010000003">
    <property type="protein sequence ID" value="KAG5673399.1"/>
    <property type="molecule type" value="Genomic_DNA"/>
</dbReference>
<sequence length="410" mass="45861">MVHENRKTLAERPTTDSDSDQPNLRNYRIPRLSRVEVPTADPAPVDNVSHNRDRSRIRDRSHNRESSRRSRYHAGSPRSRNNERSSHSSQNNSSSYSGRQSPNRRRRADLHSRLGPPLRAQRSNASHRSPVRYPVDNRVNHNHNRRRSIDRRNPHRQHIASPVMQNAGANPPDPQVVRVVQPLNTQVLKFTEVPTSVSLIEFLNGLSRWMRGVTGATREFNYESGEAGKSIFVYAVVQDEIDVAVDTFFSFNFSTGAQQIKPILLSCAITSIVAADVSDSSISLIPTIMLRNLVPITTRHAIAAAIDAAEIVSQTETVVTHVRVPAKDLGLAKTSAIAFIGVSQQARVVELDGFTSERLAKRVPFTRSFQAPVLIPKGMANGVHDQEWSTRAARINMLIKHNPFEQGRGQ</sequence>
<dbReference type="Proteomes" id="UP001107558">
    <property type="component" value="Chromosome 3"/>
</dbReference>
<feature type="compositionally biased region" description="Basic and acidic residues" evidence="1">
    <location>
        <begin position="49"/>
        <end position="68"/>
    </location>
</feature>
<gene>
    <name evidence="2" type="ORF">PVAND_003454</name>
</gene>
<reference evidence="2" key="1">
    <citation type="submission" date="2021-03" db="EMBL/GenBank/DDBJ databases">
        <title>Chromosome level genome of the anhydrobiotic midge Polypedilum vanderplanki.</title>
        <authorList>
            <person name="Yoshida Y."/>
            <person name="Kikawada T."/>
            <person name="Gusev O."/>
        </authorList>
    </citation>
    <scope>NUCLEOTIDE SEQUENCE</scope>
    <source>
        <strain evidence="2">NIAS01</strain>
        <tissue evidence="2">Whole body or cell culture</tissue>
    </source>
</reference>
<organism evidence="2 3">
    <name type="scientific">Polypedilum vanderplanki</name>
    <name type="common">Sleeping chironomid midge</name>
    <dbReference type="NCBI Taxonomy" id="319348"/>
    <lineage>
        <taxon>Eukaryota</taxon>
        <taxon>Metazoa</taxon>
        <taxon>Ecdysozoa</taxon>
        <taxon>Arthropoda</taxon>
        <taxon>Hexapoda</taxon>
        <taxon>Insecta</taxon>
        <taxon>Pterygota</taxon>
        <taxon>Neoptera</taxon>
        <taxon>Endopterygota</taxon>
        <taxon>Diptera</taxon>
        <taxon>Nematocera</taxon>
        <taxon>Chironomoidea</taxon>
        <taxon>Chironomidae</taxon>
        <taxon>Chironominae</taxon>
        <taxon>Polypedilum</taxon>
        <taxon>Polypedilum</taxon>
    </lineage>
</organism>
<evidence type="ECO:0000256" key="1">
    <source>
        <dbReference type="SAM" id="MobiDB-lite"/>
    </source>
</evidence>
<comment type="caution">
    <text evidence="2">The sequence shown here is derived from an EMBL/GenBank/DDBJ whole genome shotgun (WGS) entry which is preliminary data.</text>
</comment>
<proteinExistence type="predicted"/>
<protein>
    <submittedName>
        <fullName evidence="2">Uncharacterized protein</fullName>
    </submittedName>
</protein>
<feature type="compositionally biased region" description="Basic residues" evidence="1">
    <location>
        <begin position="140"/>
        <end position="155"/>
    </location>
</feature>